<keyword evidence="4" id="KW-1185">Reference proteome</keyword>
<proteinExistence type="predicted"/>
<dbReference type="CDD" id="cd01832">
    <property type="entry name" value="SGNH_hydrolase_like_1"/>
    <property type="match status" value="1"/>
</dbReference>
<dbReference type="AlphaFoldDB" id="A0A1L2ZQI4"/>
<evidence type="ECO:0000313" key="4">
    <source>
        <dbReference type="Proteomes" id="UP000183530"/>
    </source>
</evidence>
<dbReference type="KEGG" id="nae:BHE16_10250"/>
<dbReference type="GO" id="GO:0016787">
    <property type="term" value="F:hydrolase activity"/>
    <property type="evidence" value="ECO:0007669"/>
    <property type="project" value="UniProtKB-KW"/>
</dbReference>
<reference evidence="3 4" key="1">
    <citation type="submission" date="2016-11" db="EMBL/GenBank/DDBJ databases">
        <title>Genome sequencing of Zhihengliuella aestuarii B18 antagonistic to Plasmodiophora brassicae.</title>
        <authorList>
            <person name="Luo Y."/>
        </authorList>
    </citation>
    <scope>NUCLEOTIDE SEQUENCE [LARGE SCALE GENOMIC DNA]</scope>
    <source>
        <strain evidence="3 4">B18</strain>
    </source>
</reference>
<dbReference type="RefSeq" id="WP_071894776.1">
    <property type="nucleotide sequence ID" value="NZ_CP018135.1"/>
</dbReference>
<dbReference type="STRING" id="556325.BHE16_10250"/>
<dbReference type="Pfam" id="PF13472">
    <property type="entry name" value="Lipase_GDSL_2"/>
    <property type="match status" value="1"/>
</dbReference>
<evidence type="ECO:0000259" key="2">
    <source>
        <dbReference type="Pfam" id="PF13472"/>
    </source>
</evidence>
<dbReference type="InterPro" id="IPR036514">
    <property type="entry name" value="SGNH_hydro_sf"/>
</dbReference>
<dbReference type="InterPro" id="IPR053140">
    <property type="entry name" value="GDSL_Rv0518-like"/>
</dbReference>
<dbReference type="EMBL" id="CP018135">
    <property type="protein sequence ID" value="APF41308.1"/>
    <property type="molecule type" value="Genomic_DNA"/>
</dbReference>
<dbReference type="Gene3D" id="3.40.50.1110">
    <property type="entry name" value="SGNH hydrolase"/>
    <property type="match status" value="1"/>
</dbReference>
<dbReference type="PANTHER" id="PTHR43784">
    <property type="entry name" value="GDSL-LIKE LIPASE/ACYLHYDROLASE, PUTATIVE (AFU_ORTHOLOGUE AFUA_2G00820)-RELATED"/>
    <property type="match status" value="1"/>
</dbReference>
<accession>A0A1L2ZQI4</accession>
<protein>
    <submittedName>
        <fullName evidence="3">SGNH hydrolase</fullName>
    </submittedName>
</protein>
<feature type="region of interest" description="Disordered" evidence="1">
    <location>
        <begin position="237"/>
        <end position="257"/>
    </location>
</feature>
<name>A0A1L2ZQI4_9MICC</name>
<dbReference type="SUPFAM" id="SSF52266">
    <property type="entry name" value="SGNH hydrolase"/>
    <property type="match status" value="1"/>
</dbReference>
<evidence type="ECO:0000313" key="3">
    <source>
        <dbReference type="EMBL" id="APF41308.1"/>
    </source>
</evidence>
<evidence type="ECO:0000256" key="1">
    <source>
        <dbReference type="SAM" id="MobiDB-lite"/>
    </source>
</evidence>
<gene>
    <name evidence="3" type="ORF">BHE16_10250</name>
</gene>
<feature type="domain" description="SGNH hydrolase-type esterase" evidence="2">
    <location>
        <begin position="9"/>
        <end position="182"/>
    </location>
</feature>
<keyword evidence="3" id="KW-0378">Hydrolase</keyword>
<sequence>MEFSNRFVAIGDSFTEGMGDPDSSRPNGVRGWADRVAEQLCASDPSWGYANLAIRGKKIRQVVDEQLEPALALKPTLVTMYAGGNDILRPQVDIDALMAEYAAMVRKLRASGSSVVLFTGFDSSASSVFGKTRGRTAIYNEFVREVADETGAVIADYWRWREFQDWRYWAEDRLHMGAPGHTLMAKKILEVLAHESSIETPHLNERPAKTRLQELADNAKWTKEFVGPWVQRRLTGRSSGDGLSPKYPQYVRLEPSK</sequence>
<dbReference type="OrthoDB" id="3465773at2"/>
<organism evidence="3 4">
    <name type="scientific">Neomicrococcus aestuarii</name>
    <dbReference type="NCBI Taxonomy" id="556325"/>
    <lineage>
        <taxon>Bacteria</taxon>
        <taxon>Bacillati</taxon>
        <taxon>Actinomycetota</taxon>
        <taxon>Actinomycetes</taxon>
        <taxon>Micrococcales</taxon>
        <taxon>Micrococcaceae</taxon>
        <taxon>Neomicrococcus</taxon>
    </lineage>
</organism>
<dbReference type="Proteomes" id="UP000183530">
    <property type="component" value="Chromosome"/>
</dbReference>
<dbReference type="PANTHER" id="PTHR43784:SF2">
    <property type="entry name" value="GDSL-LIKE LIPASE_ACYLHYDROLASE, PUTATIVE (AFU_ORTHOLOGUE AFUA_2G00820)-RELATED"/>
    <property type="match status" value="1"/>
</dbReference>
<dbReference type="InterPro" id="IPR013830">
    <property type="entry name" value="SGNH_hydro"/>
</dbReference>